<keyword evidence="4" id="KW-1185">Reference proteome</keyword>
<dbReference type="EMBL" id="NCKW01006090">
    <property type="protein sequence ID" value="POM72208.1"/>
    <property type="molecule type" value="Genomic_DNA"/>
</dbReference>
<evidence type="ECO:0000256" key="2">
    <source>
        <dbReference type="SAM" id="Phobius"/>
    </source>
</evidence>
<feature type="region of interest" description="Disordered" evidence="1">
    <location>
        <begin position="1"/>
        <end position="21"/>
    </location>
</feature>
<dbReference type="GO" id="GO:0051082">
    <property type="term" value="F:unfolded protein binding"/>
    <property type="evidence" value="ECO:0007669"/>
    <property type="project" value="InterPro"/>
</dbReference>
<evidence type="ECO:0000256" key="1">
    <source>
        <dbReference type="SAM" id="MobiDB-lite"/>
    </source>
</evidence>
<dbReference type="AlphaFoldDB" id="A0A2P4Y339"/>
<organism evidence="3 4">
    <name type="scientific">Phytophthora palmivora</name>
    <dbReference type="NCBI Taxonomy" id="4796"/>
    <lineage>
        <taxon>Eukaryota</taxon>
        <taxon>Sar</taxon>
        <taxon>Stramenopiles</taxon>
        <taxon>Oomycota</taxon>
        <taxon>Peronosporomycetes</taxon>
        <taxon>Peronosporales</taxon>
        <taxon>Peronosporaceae</taxon>
        <taxon>Phytophthora</taxon>
    </lineage>
</organism>
<feature type="transmembrane region" description="Helical" evidence="2">
    <location>
        <begin position="70"/>
        <end position="91"/>
    </location>
</feature>
<dbReference type="SUPFAM" id="SSF57938">
    <property type="entry name" value="DnaJ/Hsp40 cysteine-rich domain"/>
    <property type="match status" value="1"/>
</dbReference>
<dbReference type="Gene3D" id="2.10.230.10">
    <property type="entry name" value="Heat shock protein DnaJ, cysteine-rich domain"/>
    <property type="match status" value="1"/>
</dbReference>
<feature type="compositionally biased region" description="Acidic residues" evidence="1">
    <location>
        <begin position="38"/>
        <end position="57"/>
    </location>
</feature>
<gene>
    <name evidence="3" type="ORF">PHPALM_11116</name>
</gene>
<reference evidence="3 4" key="1">
    <citation type="journal article" date="2017" name="Genome Biol. Evol.">
        <title>Phytophthora megakarya and P. palmivora, closely related causal agents of cacao black pod rot, underwent increases in genome sizes and gene numbers by different mechanisms.</title>
        <authorList>
            <person name="Ali S.S."/>
            <person name="Shao J."/>
            <person name="Lary D.J."/>
            <person name="Kronmiller B."/>
            <person name="Shen D."/>
            <person name="Strem M.D."/>
            <person name="Amoako-Attah I."/>
            <person name="Akrofi A.Y."/>
            <person name="Begoude B.A."/>
            <person name="Ten Hoopen G.M."/>
            <person name="Coulibaly K."/>
            <person name="Kebe B.I."/>
            <person name="Melnick R.L."/>
            <person name="Guiltinan M.J."/>
            <person name="Tyler B.M."/>
            <person name="Meinhardt L.W."/>
            <person name="Bailey B.A."/>
        </authorList>
    </citation>
    <scope>NUCLEOTIDE SEQUENCE [LARGE SCALE GENOMIC DNA]</scope>
    <source>
        <strain evidence="4">sbr112.9</strain>
    </source>
</reference>
<evidence type="ECO:0000313" key="3">
    <source>
        <dbReference type="EMBL" id="POM72208.1"/>
    </source>
</evidence>
<proteinExistence type="predicted"/>
<dbReference type="GO" id="GO:0031072">
    <property type="term" value="F:heat shock protein binding"/>
    <property type="evidence" value="ECO:0007669"/>
    <property type="project" value="InterPro"/>
</dbReference>
<sequence>MTDSKRAPRATPPDPGVVLNEPVNIGRSAVLPCSDLENLVDDDSVRDEEVDSEDSGVAEERSASDDTDTMTMVLVMLLFAGFLAVCGVGIVQMTRADEAAFVRRLEQRMPQVQARHIQVEVDLAQLYTGDDIQINVDRMLVCSKCAGTGDDATSGYHTCHKCQGTGVHESIEQIGPFQQRMRSV</sequence>
<keyword evidence="2" id="KW-0472">Membrane</keyword>
<name>A0A2P4Y339_9STRA</name>
<protein>
    <submittedName>
        <fullName evidence="3">DnaJ domain containing protein</fullName>
    </submittedName>
</protein>
<evidence type="ECO:0000313" key="4">
    <source>
        <dbReference type="Proteomes" id="UP000237271"/>
    </source>
</evidence>
<dbReference type="Proteomes" id="UP000237271">
    <property type="component" value="Unassembled WGS sequence"/>
</dbReference>
<keyword evidence="2" id="KW-1133">Transmembrane helix</keyword>
<accession>A0A2P4Y339</accession>
<dbReference type="InterPro" id="IPR036410">
    <property type="entry name" value="HSP_DnaJ_Cys-rich_dom_sf"/>
</dbReference>
<keyword evidence="2" id="KW-0812">Transmembrane</keyword>
<dbReference type="OrthoDB" id="145014at2759"/>
<feature type="region of interest" description="Disordered" evidence="1">
    <location>
        <begin position="38"/>
        <end position="65"/>
    </location>
</feature>
<dbReference type="InterPro" id="IPR001305">
    <property type="entry name" value="HSP_DnaJ_Cys-rich_dom"/>
</dbReference>
<dbReference type="CDD" id="cd10719">
    <property type="entry name" value="DnaJ_zf"/>
    <property type="match status" value="1"/>
</dbReference>
<comment type="caution">
    <text evidence="3">The sequence shown here is derived from an EMBL/GenBank/DDBJ whole genome shotgun (WGS) entry which is preliminary data.</text>
</comment>